<dbReference type="OrthoDB" id="5552562at2759"/>
<feature type="compositionally biased region" description="Polar residues" evidence="1">
    <location>
        <begin position="76"/>
        <end position="87"/>
    </location>
</feature>
<accession>A0A9Q3BTN0</accession>
<dbReference type="AlphaFoldDB" id="A0A9Q3BTN0"/>
<protein>
    <submittedName>
        <fullName evidence="2">Uncharacterized protein</fullName>
    </submittedName>
</protein>
<evidence type="ECO:0000313" key="2">
    <source>
        <dbReference type="EMBL" id="MBW0472184.1"/>
    </source>
</evidence>
<evidence type="ECO:0000313" key="3">
    <source>
        <dbReference type="Proteomes" id="UP000765509"/>
    </source>
</evidence>
<comment type="caution">
    <text evidence="2">The sequence shown here is derived from an EMBL/GenBank/DDBJ whole genome shotgun (WGS) entry which is preliminary data.</text>
</comment>
<feature type="compositionally biased region" description="Basic residues" evidence="1">
    <location>
        <begin position="91"/>
        <end position="100"/>
    </location>
</feature>
<feature type="region of interest" description="Disordered" evidence="1">
    <location>
        <begin position="26"/>
        <end position="124"/>
    </location>
</feature>
<organism evidence="2 3">
    <name type="scientific">Austropuccinia psidii MF-1</name>
    <dbReference type="NCBI Taxonomy" id="1389203"/>
    <lineage>
        <taxon>Eukaryota</taxon>
        <taxon>Fungi</taxon>
        <taxon>Dikarya</taxon>
        <taxon>Basidiomycota</taxon>
        <taxon>Pucciniomycotina</taxon>
        <taxon>Pucciniomycetes</taxon>
        <taxon>Pucciniales</taxon>
        <taxon>Sphaerophragmiaceae</taxon>
        <taxon>Austropuccinia</taxon>
    </lineage>
</organism>
<feature type="compositionally biased region" description="Basic and acidic residues" evidence="1">
    <location>
        <begin position="27"/>
        <end position="46"/>
    </location>
</feature>
<gene>
    <name evidence="2" type="ORF">O181_011899</name>
</gene>
<reference evidence="2" key="1">
    <citation type="submission" date="2021-03" db="EMBL/GenBank/DDBJ databases">
        <title>Draft genome sequence of rust myrtle Austropuccinia psidii MF-1, a brazilian biotype.</title>
        <authorList>
            <person name="Quecine M.C."/>
            <person name="Pachon D.M.R."/>
            <person name="Bonatelli M.L."/>
            <person name="Correr F.H."/>
            <person name="Franceschini L.M."/>
            <person name="Leite T.F."/>
            <person name="Margarido G.R.A."/>
            <person name="Almeida C.A."/>
            <person name="Ferrarezi J.A."/>
            <person name="Labate C.A."/>
        </authorList>
    </citation>
    <scope>NUCLEOTIDE SEQUENCE</scope>
    <source>
        <strain evidence="2">MF-1</strain>
    </source>
</reference>
<dbReference type="Proteomes" id="UP000765509">
    <property type="component" value="Unassembled WGS sequence"/>
</dbReference>
<proteinExistence type="predicted"/>
<keyword evidence="3" id="KW-1185">Reference proteome</keyword>
<sequence>MPVQKIPPAKNTRYQRNKAVLTHKVSRHLDHTSSVHQLSEKFDKGPPLEGAAPSRRGGTMKGRRKRLFHQEKEKSVTGSNSFRIPQYSSSKKPHHKKSNKVRNFQVSKDKAHPDFLKEENELSSSGKERIIEESLFTYCGGKQAIEECFKRPKNRKGAARCFSRKQGKA</sequence>
<name>A0A9Q3BTN0_9BASI</name>
<feature type="compositionally biased region" description="Basic and acidic residues" evidence="1">
    <location>
        <begin position="107"/>
        <end position="124"/>
    </location>
</feature>
<dbReference type="EMBL" id="AVOT02002996">
    <property type="protein sequence ID" value="MBW0472184.1"/>
    <property type="molecule type" value="Genomic_DNA"/>
</dbReference>
<evidence type="ECO:0000256" key="1">
    <source>
        <dbReference type="SAM" id="MobiDB-lite"/>
    </source>
</evidence>